<evidence type="ECO:0000313" key="3">
    <source>
        <dbReference type="RefSeq" id="XP_053757793.1"/>
    </source>
</evidence>
<name>A0A9W2VHF8_PANPR</name>
<keyword evidence="2" id="KW-1185">Reference proteome</keyword>
<proteinExistence type="predicted"/>
<sequence length="243" mass="26170">MTPGHRCHPDRCSVSKPGMGSRRARAVPTPAWSAGEQTPPETSSKWPVCQRGCWGVVPPVPRPGPGDSDRTKGDKRLVSSGGQTAPPGALTRPASRRQRRINSLPTLLPDQPQKAKHVPQTSSEDDAPGLPRPDFTAPTASVRTRTFLPLPPAEAPLLCLPVTFFQRQVSRLTALGQQALSQQPLPVLPRCVRPGCFHTSKEQDLTRWRGHQAQGVCVCAGGNPCPPHRARSPCPLLRSPSTA</sequence>
<dbReference type="RefSeq" id="XP_053757793.1">
    <property type="nucleotide sequence ID" value="XM_053901818.1"/>
</dbReference>
<reference evidence="3" key="1">
    <citation type="submission" date="2025-08" db="UniProtKB">
        <authorList>
            <consortium name="RefSeq"/>
        </authorList>
    </citation>
    <scope>IDENTIFICATION</scope>
    <source>
        <tissue evidence="3">Whole blood</tissue>
    </source>
</reference>
<gene>
    <name evidence="3" type="primary">LOC128776703</name>
</gene>
<feature type="compositionally biased region" description="Polar residues" evidence="1">
    <location>
        <begin position="35"/>
        <end position="45"/>
    </location>
</feature>
<dbReference type="Proteomes" id="UP001165780">
    <property type="component" value="Unplaced"/>
</dbReference>
<feature type="region of interest" description="Disordered" evidence="1">
    <location>
        <begin position="1"/>
        <end position="137"/>
    </location>
</feature>
<protein>
    <submittedName>
        <fullName evidence="3">Uncharacterized protein LOC128776703</fullName>
    </submittedName>
</protein>
<evidence type="ECO:0000256" key="1">
    <source>
        <dbReference type="SAM" id="MobiDB-lite"/>
    </source>
</evidence>
<evidence type="ECO:0000313" key="2">
    <source>
        <dbReference type="Proteomes" id="UP001165780"/>
    </source>
</evidence>
<dbReference type="AlphaFoldDB" id="A0A9W2VHF8"/>
<dbReference type="GeneID" id="128776703"/>
<accession>A0A9W2VHF8</accession>
<organism evidence="2 3">
    <name type="scientific">Panthera pardus</name>
    <name type="common">Leopard</name>
    <name type="synonym">Felis pardus</name>
    <dbReference type="NCBI Taxonomy" id="9691"/>
    <lineage>
        <taxon>Eukaryota</taxon>
        <taxon>Metazoa</taxon>
        <taxon>Chordata</taxon>
        <taxon>Craniata</taxon>
        <taxon>Vertebrata</taxon>
        <taxon>Euteleostomi</taxon>
        <taxon>Mammalia</taxon>
        <taxon>Eutheria</taxon>
        <taxon>Laurasiatheria</taxon>
        <taxon>Carnivora</taxon>
        <taxon>Feliformia</taxon>
        <taxon>Felidae</taxon>
        <taxon>Pantherinae</taxon>
        <taxon>Panthera</taxon>
    </lineage>
</organism>
<feature type="compositionally biased region" description="Basic and acidic residues" evidence="1">
    <location>
        <begin position="67"/>
        <end position="77"/>
    </location>
</feature>